<feature type="domain" description="Carrier" evidence="6">
    <location>
        <begin position="1580"/>
        <end position="1660"/>
    </location>
</feature>
<dbReference type="InterPro" id="IPR049552">
    <property type="entry name" value="PKS_DH_N"/>
</dbReference>
<dbReference type="Pfam" id="PF02801">
    <property type="entry name" value="Ketoacyl-synt_C"/>
    <property type="match status" value="1"/>
</dbReference>
<gene>
    <name evidence="9" type="ORF">Pan216_01930</name>
</gene>
<keyword evidence="3 9" id="KW-0808">Transferase</keyword>
<dbReference type="PROSITE" id="PS52019">
    <property type="entry name" value="PKS_MFAS_DH"/>
    <property type="match status" value="1"/>
</dbReference>
<feature type="compositionally biased region" description="Basic and acidic residues" evidence="5">
    <location>
        <begin position="937"/>
        <end position="955"/>
    </location>
</feature>
<evidence type="ECO:0000259" key="6">
    <source>
        <dbReference type="PROSITE" id="PS50075"/>
    </source>
</evidence>
<dbReference type="Gene3D" id="3.40.47.10">
    <property type="match status" value="1"/>
</dbReference>
<evidence type="ECO:0000313" key="10">
    <source>
        <dbReference type="Proteomes" id="UP000317093"/>
    </source>
</evidence>
<keyword evidence="10" id="KW-1185">Reference proteome</keyword>
<dbReference type="Pfam" id="PF00550">
    <property type="entry name" value="PP-binding"/>
    <property type="match status" value="5"/>
</dbReference>
<dbReference type="SUPFAM" id="SSF53901">
    <property type="entry name" value="Thiolase-like"/>
    <property type="match status" value="1"/>
</dbReference>
<dbReference type="InterPro" id="IPR032821">
    <property type="entry name" value="PKS_assoc"/>
</dbReference>
<dbReference type="InterPro" id="IPR018201">
    <property type="entry name" value="Ketoacyl_synth_AS"/>
</dbReference>
<feature type="domain" description="Ketosynthase family 3 (KS3)" evidence="7">
    <location>
        <begin position="3"/>
        <end position="464"/>
    </location>
</feature>
<feature type="domain" description="Carrier" evidence="6">
    <location>
        <begin position="1376"/>
        <end position="1456"/>
    </location>
</feature>
<dbReference type="Gene3D" id="3.30.70.250">
    <property type="entry name" value="Malonyl-CoA ACP transacylase, ACP-binding"/>
    <property type="match status" value="1"/>
</dbReference>
<dbReference type="InterPro" id="IPR009081">
    <property type="entry name" value="PP-bd_ACP"/>
</dbReference>
<evidence type="ECO:0000259" key="7">
    <source>
        <dbReference type="PROSITE" id="PS52004"/>
    </source>
</evidence>
<dbReference type="Pfam" id="PF16197">
    <property type="entry name" value="KAsynt_C_assoc"/>
    <property type="match status" value="1"/>
</dbReference>
<protein>
    <submittedName>
        <fullName evidence="9">Phenolphthiocerol synthesis polyketide synthase type I Pks15/1</fullName>
        <ecNumber evidence="9">2.3.1.41</ecNumber>
    </submittedName>
</protein>
<dbReference type="SMART" id="SM00822">
    <property type="entry name" value="PKS_KR"/>
    <property type="match status" value="1"/>
</dbReference>
<dbReference type="InterPro" id="IPR049900">
    <property type="entry name" value="PKS_mFAS_DH"/>
</dbReference>
<dbReference type="Pfam" id="PF00109">
    <property type="entry name" value="ketoacyl-synt"/>
    <property type="match status" value="1"/>
</dbReference>
<feature type="compositionally biased region" description="Low complexity" evidence="5">
    <location>
        <begin position="960"/>
        <end position="975"/>
    </location>
</feature>
<dbReference type="RefSeq" id="WP_145253523.1">
    <property type="nucleotide sequence ID" value="NZ_CP036279.1"/>
</dbReference>
<feature type="domain" description="Carrier" evidence="6">
    <location>
        <begin position="1274"/>
        <end position="1354"/>
    </location>
</feature>
<feature type="compositionally biased region" description="Basic and acidic residues" evidence="5">
    <location>
        <begin position="1132"/>
        <end position="1146"/>
    </location>
</feature>
<reference evidence="9 10" key="1">
    <citation type="submission" date="2019-02" db="EMBL/GenBank/DDBJ databases">
        <title>Deep-cultivation of Planctomycetes and their phenomic and genomic characterization uncovers novel biology.</title>
        <authorList>
            <person name="Wiegand S."/>
            <person name="Jogler M."/>
            <person name="Boedeker C."/>
            <person name="Pinto D."/>
            <person name="Vollmers J."/>
            <person name="Rivas-Marin E."/>
            <person name="Kohn T."/>
            <person name="Peeters S.H."/>
            <person name="Heuer A."/>
            <person name="Rast P."/>
            <person name="Oberbeckmann S."/>
            <person name="Bunk B."/>
            <person name="Jeske O."/>
            <person name="Meyerdierks A."/>
            <person name="Storesund J.E."/>
            <person name="Kallscheuer N."/>
            <person name="Luecker S."/>
            <person name="Lage O.M."/>
            <person name="Pohl T."/>
            <person name="Merkel B.J."/>
            <person name="Hornburger P."/>
            <person name="Mueller R.-W."/>
            <person name="Bruemmer F."/>
            <person name="Labrenz M."/>
            <person name="Spormann A.M."/>
            <person name="Op den Camp H."/>
            <person name="Overmann J."/>
            <person name="Amann R."/>
            <person name="Jetten M.S.M."/>
            <person name="Mascher T."/>
            <person name="Medema M.H."/>
            <person name="Devos D.P."/>
            <person name="Kaster A.-K."/>
            <person name="Ovreas L."/>
            <person name="Rohde M."/>
            <person name="Galperin M.Y."/>
            <person name="Jogler C."/>
        </authorList>
    </citation>
    <scope>NUCLEOTIDE SEQUENCE [LARGE SCALE GENOMIC DNA]</scope>
    <source>
        <strain evidence="9 10">Pan216</strain>
    </source>
</reference>
<dbReference type="InterPro" id="IPR014030">
    <property type="entry name" value="Ketoacyl_synth_N"/>
</dbReference>
<dbReference type="SMART" id="SM00825">
    <property type="entry name" value="PKS_KS"/>
    <property type="match status" value="1"/>
</dbReference>
<feature type="region of interest" description="N-terminal hotdog fold" evidence="4">
    <location>
        <begin position="2168"/>
        <end position="2292"/>
    </location>
</feature>
<dbReference type="Gene3D" id="1.10.1200.10">
    <property type="entry name" value="ACP-like"/>
    <property type="match status" value="5"/>
</dbReference>
<dbReference type="InterPro" id="IPR016039">
    <property type="entry name" value="Thiolase-like"/>
</dbReference>
<keyword evidence="9" id="KW-0012">Acyltransferase</keyword>
<dbReference type="Proteomes" id="UP000317093">
    <property type="component" value="Chromosome"/>
</dbReference>
<dbReference type="OrthoDB" id="219272at2"/>
<evidence type="ECO:0000259" key="8">
    <source>
        <dbReference type="PROSITE" id="PS52019"/>
    </source>
</evidence>
<dbReference type="GO" id="GO:0004315">
    <property type="term" value="F:3-oxoacyl-[acyl-carrier-protein] synthase activity"/>
    <property type="evidence" value="ECO:0007669"/>
    <property type="project" value="UniProtKB-EC"/>
</dbReference>
<dbReference type="Pfam" id="PF00698">
    <property type="entry name" value="Acyl_transf_1"/>
    <property type="match status" value="1"/>
</dbReference>
<evidence type="ECO:0000256" key="3">
    <source>
        <dbReference type="ARBA" id="ARBA00022679"/>
    </source>
</evidence>
<feature type="domain" description="PKS/mFAS DH" evidence="8">
    <location>
        <begin position="2168"/>
        <end position="2447"/>
    </location>
</feature>
<dbReference type="KEGG" id="knv:Pan216_01930"/>
<dbReference type="SUPFAM" id="SSF51735">
    <property type="entry name" value="NAD(P)-binding Rossmann-fold domains"/>
    <property type="match status" value="2"/>
</dbReference>
<evidence type="ECO:0000313" key="9">
    <source>
        <dbReference type="EMBL" id="QDU59365.1"/>
    </source>
</evidence>
<dbReference type="Pfam" id="PF21089">
    <property type="entry name" value="PKS_DH_N"/>
    <property type="match status" value="1"/>
</dbReference>
<name>A0A518AXA3_9BACT</name>
<feature type="compositionally biased region" description="Polar residues" evidence="5">
    <location>
        <begin position="1000"/>
        <end position="1021"/>
    </location>
</feature>
<dbReference type="InterPro" id="IPR016035">
    <property type="entry name" value="Acyl_Trfase/lysoPLipase"/>
</dbReference>
<feature type="region of interest" description="Disordered" evidence="5">
    <location>
        <begin position="1132"/>
        <end position="1169"/>
    </location>
</feature>
<dbReference type="Gene3D" id="3.40.366.10">
    <property type="entry name" value="Malonyl-Coenzyme A Acyl Carrier Protein, domain 2"/>
    <property type="match status" value="1"/>
</dbReference>
<feature type="compositionally biased region" description="Polar residues" evidence="5">
    <location>
        <begin position="1147"/>
        <end position="1162"/>
    </location>
</feature>
<evidence type="ECO:0000256" key="2">
    <source>
        <dbReference type="ARBA" id="ARBA00022553"/>
    </source>
</evidence>
<dbReference type="InterPro" id="IPR036736">
    <property type="entry name" value="ACP-like_sf"/>
</dbReference>
<sequence length="2449" mass="262056">MAFDPIAVTGASVLFAGSSNSDGFWRDILAAKDLISDVPRSHWLIDDLYSPDPSTPDRTYSKRGSFLSPVAFDPLTYGMPPKMLATTDTSQLLAMIVADRVVNDALGGQFRHVDRERTSVVLGNTGATQLLGDMCARLGEPQWREGLRRHGLEENAIDEAVGKIKELFPVWKESTFPGLLGNVVAGRVASRLDLGGTNCIVDAACASSLAALTMAVGLLQSGQSDLVITGGVDAINIPLMYLCFSKTPAMSRSGDCRPFAASGDGTLLGEGLAMLALRKLEDAERSGDRIYGVIRGVGSSSDGRSKSIYAPRPEGQARALRRAYEQAGYSPTTVELVEGHGTATKAGDAAEFASLKSVFGDAAKEAGVDGKTWCALGSVKSQIGHTKCTAGVAGLFKAVMALRHKVLPPTIKVDVPNPELGIEESPFYLNTKTRPWIRGADHPRRASVSSFGFGGTNFHIALEEYTGGAPNARRLRTAENELLLWSANDPKTLLEQCRATLEELVSHRSHAGAIEHVARRLQLGVDTSRPCRLAIIAGGAEELETRIEAFSEHLQRDPSRPIVDRGGLWYANGSEPGRVAYLFPGQGSQYLGMTRDLLVHFDCVRDVWDRHADIMANEEVRLSQVVFPHPVFTSEDEERLVEHLRDTAVAQPALGLTSLGVLALVKELGLEPDCAVGHSFGELTALCAAGVLEEESLLRAARKRGELMAQAAGQAPGAMIAVLTDAKRVEQLVASRFPELTTANYNSPTQVVVAGPVEAVGRLESQLRTEKVLCRRLPVAAAFHSHNVSAASKPFGEFLRTLPLGSPKVPVYGNTDTMPYPADPQAIGDRLAAQLSHPVRFHQTVERLYQDGVRTFVEVGPGSVLSQLVDECLGDRPHLAVSFDAKRRDGWTTLWQSLGPLAVHGVDINWTYLWKDYDDVVLPDPKKLKHVIMIDGANHDRPYPSRNPDPVEQRTRRNPKPSTSEPPSSGTSHPPVGGPSVEPEAPARPPKTVPPRLASTHIQTPSPQKETEMTAGNGSEKSATKEPAGFGGRLGIPGLEPGSDSKESSATPAKRESLPARDDVETAKSSGCQESGCPEEESLRSELRYLIDDTTKAHSAYQSALQEAFHAYLQAAESGHSLELADLPRLEYPSKEGFGRETEPRSEQPTPETSESVATSSMKAEPAPEPVAANGELRSTLLGVVAEKTGYPPELLDLDADIESALGIDSIKRVEILSDLESELPSLNGLDPQAMFKMATLGEILAYVQQSAGSAVGTTSSATAVAEPAPEPVAANGELRSTLLGVVAEKTGYPPELLDLDADIESALGIDSIKRVEILSDLENELPSLNGLDPQAMFKMATLGEILAYVQQSAGGAVGTTSSATAVAEPAPEPVAANGELRSTLLGVVAEKTGYPPELLDLDADIESALGIDSIKRVEILSDLESELPSLNGLDPQAMFKMATLGEILAYVQQSAGSAVGTTSSATAVAEPAPEPVAANGELRSTLLGVVAEKTGYPPELLDLDADIESALGIDSIKRVEILSDLESELPSLNGLDPQAMFKMATLGEILAYVQQSAGGAVGTTSSATAVAEPAPEPVAANGELRSTLLGVVAEKTGYPPELLDLDADIESALGIDSIKRVEILSDLESELPSLNGLDPQAMFKMATLGEILAYVQQSAGTSTDLQEQAPKSSSSTSILSESDHNLPRFVVEMTPNAPSGFALSNLLDASPLVLIASEKDDHQSEVEIAFALAERLRPLGLEVEVSPELPPDARGVIFLGGLRRMASVAETIDIQRRAFHVAKAFAQTNPSGGVFVSVQDTGGAFCCNPVEPQQAWLGGLAGLVKTAALEWNDVGTKVIDVDCRGRSFEEVAATIAQELLFGGPEQEVGFPSDGGRHVVKSVERAASATTSSSGLVVDRETVLLVSGGARGVTAKALESLASRGVRLALLGRTELEPEPAVFASSLDEASLKKAVVQERKRAGEPLVLTEIDRQVRQLLACREIRTNVERLEALGATVEYFSVDVQSESELQKTLASIRRKWGAIHGLVHAAGVLADKRIVDKTPEQWERVFGTKVDGLRCLLEATRQDPLRLICLFSSIAARTGNLGQCDYAMANEVLNKVARVEKQRRGAACVVKSIGWGPWDAGMVTPALKAHFEALGVPLISLSDGPKALASELAIADGSDVEVVVGASPNIGLAPGVSGVVVDVIADPNSDRYLLDHVVDGVPILPMVLALEWFVRVADGVHPGRPVTRVRDLKVLKPVLLPPNGSPHRLRITARQYGDESDSTLLTQMEWDGQTAYEAVIEQATVRPLAPADTGPRTYARSWDIADDSIYRDVLFHGPAFRFGWELDRFDEKGGTAWVDLGERPGAFDETWATSARATEAALQFALIWFTTRLGKKGLPLRFDEYVAYGRVGRRIQCEMRTLTVNSISGKFELLIRDEQGRLVAQLHGVTATVRVENVEPVR</sequence>
<keyword evidence="1" id="KW-0596">Phosphopantetheine</keyword>
<evidence type="ECO:0000256" key="1">
    <source>
        <dbReference type="ARBA" id="ARBA00022450"/>
    </source>
</evidence>
<dbReference type="InterPro" id="IPR016036">
    <property type="entry name" value="Malonyl_transacylase_ACP-bd"/>
</dbReference>
<dbReference type="SUPFAM" id="SSF52151">
    <property type="entry name" value="FabD/lysophospholipase-like"/>
    <property type="match status" value="1"/>
</dbReference>
<dbReference type="InterPro" id="IPR036291">
    <property type="entry name" value="NAD(P)-bd_dom_sf"/>
</dbReference>
<accession>A0A518AXA3</accession>
<dbReference type="InterPro" id="IPR042104">
    <property type="entry name" value="PKS_dehydratase_sf"/>
</dbReference>
<dbReference type="EC" id="2.3.1.41" evidence="9"/>
<feature type="domain" description="Carrier" evidence="6">
    <location>
        <begin position="1172"/>
        <end position="1252"/>
    </location>
</feature>
<dbReference type="SMART" id="SM00827">
    <property type="entry name" value="PKS_AT"/>
    <property type="match status" value="1"/>
</dbReference>
<dbReference type="PROSITE" id="PS00606">
    <property type="entry name" value="KS3_1"/>
    <property type="match status" value="1"/>
</dbReference>
<dbReference type="Pfam" id="PF08659">
    <property type="entry name" value="KR"/>
    <property type="match status" value="1"/>
</dbReference>
<dbReference type="PANTHER" id="PTHR43074">
    <property type="entry name" value="OMEGA-3 POLYUNSATURATED FATTY ACID SYNTHASE PFAB-RELATED"/>
    <property type="match status" value="1"/>
</dbReference>
<dbReference type="InterPro" id="IPR001227">
    <property type="entry name" value="Ac_transferase_dom_sf"/>
</dbReference>
<dbReference type="PANTHER" id="PTHR43074:SF1">
    <property type="entry name" value="BETA-KETOACYL SYNTHASE FAMILY PROTEIN-RELATED"/>
    <property type="match status" value="1"/>
</dbReference>
<dbReference type="InterPro" id="IPR014031">
    <property type="entry name" value="Ketoacyl_synth_C"/>
</dbReference>
<dbReference type="Gene3D" id="3.10.129.110">
    <property type="entry name" value="Polyketide synthase dehydratase"/>
    <property type="match status" value="1"/>
</dbReference>
<dbReference type="InterPro" id="IPR057326">
    <property type="entry name" value="KR_dom"/>
</dbReference>
<dbReference type="Gene3D" id="3.40.50.720">
    <property type="entry name" value="NAD(P)-binding Rossmann-like Domain"/>
    <property type="match status" value="1"/>
</dbReference>
<dbReference type="SUPFAM" id="SSF47336">
    <property type="entry name" value="ACP-like"/>
    <property type="match status" value="5"/>
</dbReference>
<dbReference type="PROSITE" id="PS52004">
    <property type="entry name" value="KS3_2"/>
    <property type="match status" value="1"/>
</dbReference>
<dbReference type="CDD" id="cd08953">
    <property type="entry name" value="KR_2_SDR_x"/>
    <property type="match status" value="1"/>
</dbReference>
<dbReference type="InterPro" id="IPR020841">
    <property type="entry name" value="PKS_Beta-ketoAc_synthase_dom"/>
</dbReference>
<dbReference type="CDD" id="cd00833">
    <property type="entry name" value="PKS"/>
    <property type="match status" value="1"/>
</dbReference>
<dbReference type="GO" id="GO:0006633">
    <property type="term" value="P:fatty acid biosynthetic process"/>
    <property type="evidence" value="ECO:0007669"/>
    <property type="project" value="InterPro"/>
</dbReference>
<dbReference type="EMBL" id="CP036279">
    <property type="protein sequence ID" value="QDU59365.1"/>
    <property type="molecule type" value="Genomic_DNA"/>
</dbReference>
<feature type="region of interest" description="Disordered" evidence="5">
    <location>
        <begin position="937"/>
        <end position="1083"/>
    </location>
</feature>
<feature type="region of interest" description="C-terminal hotdog fold" evidence="4">
    <location>
        <begin position="2304"/>
        <end position="2447"/>
    </location>
</feature>
<dbReference type="InterPro" id="IPR052568">
    <property type="entry name" value="PKS-FAS_Synthase"/>
</dbReference>
<dbReference type="PROSITE" id="PS50075">
    <property type="entry name" value="CARRIER"/>
    <property type="match status" value="5"/>
</dbReference>
<dbReference type="InterPro" id="IPR014043">
    <property type="entry name" value="Acyl_transferase_dom"/>
</dbReference>
<evidence type="ECO:0000256" key="4">
    <source>
        <dbReference type="PROSITE-ProRule" id="PRU01363"/>
    </source>
</evidence>
<feature type="compositionally biased region" description="Basic and acidic residues" evidence="5">
    <location>
        <begin position="1043"/>
        <end position="1066"/>
    </location>
</feature>
<organism evidence="9 10">
    <name type="scientific">Kolteria novifilia</name>
    <dbReference type="NCBI Taxonomy" id="2527975"/>
    <lineage>
        <taxon>Bacteria</taxon>
        <taxon>Pseudomonadati</taxon>
        <taxon>Planctomycetota</taxon>
        <taxon>Planctomycetia</taxon>
        <taxon>Kolteriales</taxon>
        <taxon>Kolteriaceae</taxon>
        <taxon>Kolteria</taxon>
    </lineage>
</organism>
<dbReference type="InterPro" id="IPR013968">
    <property type="entry name" value="PKS_KR"/>
</dbReference>
<keyword evidence="2" id="KW-0597">Phosphoprotein</keyword>
<proteinExistence type="predicted"/>
<comment type="caution">
    <text evidence="4">Lacks conserved residue(s) required for the propagation of feature annotation.</text>
</comment>
<feature type="domain" description="Carrier" evidence="6">
    <location>
        <begin position="1478"/>
        <end position="1558"/>
    </location>
</feature>
<dbReference type="SUPFAM" id="SSF55048">
    <property type="entry name" value="Probable ACP-binding domain of malonyl-CoA ACP transacylase"/>
    <property type="match status" value="1"/>
</dbReference>
<evidence type="ECO:0000256" key="5">
    <source>
        <dbReference type="SAM" id="MobiDB-lite"/>
    </source>
</evidence>